<accession>A0ABR1FMU1</accession>
<dbReference type="Proteomes" id="UP001363151">
    <property type="component" value="Unassembled WGS sequence"/>
</dbReference>
<organism evidence="2 3">
    <name type="scientific">Aureococcus anophagefferens</name>
    <name type="common">Harmful bloom alga</name>
    <dbReference type="NCBI Taxonomy" id="44056"/>
    <lineage>
        <taxon>Eukaryota</taxon>
        <taxon>Sar</taxon>
        <taxon>Stramenopiles</taxon>
        <taxon>Ochrophyta</taxon>
        <taxon>Pelagophyceae</taxon>
        <taxon>Pelagomonadales</taxon>
        <taxon>Pelagomonadaceae</taxon>
        <taxon>Aureococcus</taxon>
    </lineage>
</organism>
<evidence type="ECO:0000313" key="2">
    <source>
        <dbReference type="EMBL" id="KAK7233744.1"/>
    </source>
</evidence>
<feature type="domain" description="SCP" evidence="1">
    <location>
        <begin position="139"/>
        <end position="234"/>
    </location>
</feature>
<dbReference type="SUPFAM" id="SSF55797">
    <property type="entry name" value="PR-1-like"/>
    <property type="match status" value="1"/>
</dbReference>
<dbReference type="PANTHER" id="PTHR31157">
    <property type="entry name" value="SCP DOMAIN-CONTAINING PROTEIN"/>
    <property type="match status" value="1"/>
</dbReference>
<evidence type="ECO:0000259" key="1">
    <source>
        <dbReference type="Pfam" id="PF00188"/>
    </source>
</evidence>
<protein>
    <submittedName>
        <fullName evidence="2">Cysteine-rich secretory protein</fullName>
    </submittedName>
</protein>
<dbReference type="PANTHER" id="PTHR31157:SF1">
    <property type="entry name" value="SCP DOMAIN-CONTAINING PROTEIN"/>
    <property type="match status" value="1"/>
</dbReference>
<dbReference type="Pfam" id="PF00188">
    <property type="entry name" value="CAP"/>
    <property type="match status" value="1"/>
</dbReference>
<gene>
    <name evidence="2" type="ORF">SO694_001010121</name>
</gene>
<name>A0ABR1FMU1_AURAN</name>
<keyword evidence="3" id="KW-1185">Reference proteome</keyword>
<dbReference type="CDD" id="cd05379">
    <property type="entry name" value="CAP_bacterial"/>
    <property type="match status" value="1"/>
</dbReference>
<dbReference type="InterPro" id="IPR014044">
    <property type="entry name" value="CAP_dom"/>
</dbReference>
<reference evidence="2 3" key="1">
    <citation type="submission" date="2024-03" db="EMBL/GenBank/DDBJ databases">
        <title>Aureococcus anophagefferens CCMP1851 and Kratosvirus quantuckense: Draft genome of a second virus-susceptible host strain in the model system.</title>
        <authorList>
            <person name="Chase E."/>
            <person name="Truchon A.R."/>
            <person name="Schepens W."/>
            <person name="Wilhelm S.W."/>
        </authorList>
    </citation>
    <scope>NUCLEOTIDE SEQUENCE [LARGE SCALE GENOMIC DNA]</scope>
    <source>
        <strain evidence="2 3">CCMP1851</strain>
    </source>
</reference>
<evidence type="ECO:0000313" key="3">
    <source>
        <dbReference type="Proteomes" id="UP001363151"/>
    </source>
</evidence>
<sequence>MGAGASSAQQVVQEASDTQVLEALTALYLQDASRAAMLVESAKSAALEQKESGAAPEATPEASKRDWDAFRAELCAEHNLARTKPLEYAETRVKPMLARFDDKRYRDDGGTNTTARVLLTQEGAAPVEDLLQALAAHEPCGALTLEAGLSGAAQRHAADLGYSGGMDHGGTDGSTVQTRIEAYGEWWGSCGENISLGFSGARNIVLWLLVDDGVPGRGHRKNILDAKFNVMGCSELREHVKLRQCIVFDYATGFGPKKNVIAVALQAEARAGNDRSGETSNLSISAEAQGEMNANVSAILDSLPHGLEQLKEEITTLLVPDAPGHPKVIIDYKPGSVEAKYITVADGKRSTRTRKATWATESQ</sequence>
<dbReference type="EMBL" id="JBBJCI010000356">
    <property type="protein sequence ID" value="KAK7233744.1"/>
    <property type="molecule type" value="Genomic_DNA"/>
</dbReference>
<proteinExistence type="predicted"/>
<comment type="caution">
    <text evidence="2">The sequence shown here is derived from an EMBL/GenBank/DDBJ whole genome shotgun (WGS) entry which is preliminary data.</text>
</comment>
<dbReference type="InterPro" id="IPR035940">
    <property type="entry name" value="CAP_sf"/>
</dbReference>
<dbReference type="Gene3D" id="3.40.33.10">
    <property type="entry name" value="CAP"/>
    <property type="match status" value="1"/>
</dbReference>